<dbReference type="Gene3D" id="3.30.70.20">
    <property type="match status" value="1"/>
</dbReference>
<comment type="caution">
    <text evidence="7">The sequence shown here is derived from an EMBL/GenBank/DDBJ whole genome shotgun (WGS) entry which is preliminary data.</text>
</comment>
<dbReference type="SUPFAM" id="SSF142984">
    <property type="entry name" value="Nqo1 middle domain-like"/>
    <property type="match status" value="1"/>
</dbReference>
<dbReference type="Pfam" id="PF10589">
    <property type="entry name" value="NADH_4Fe-4S"/>
    <property type="match status" value="1"/>
</dbReference>
<dbReference type="InterPro" id="IPR036249">
    <property type="entry name" value="Thioredoxin-like_sf"/>
</dbReference>
<keyword evidence="2" id="KW-0004">4Fe-4S</keyword>
<dbReference type="EMBL" id="BJCC01000034">
    <property type="protein sequence ID" value="GCF95623.1"/>
    <property type="molecule type" value="Genomic_DNA"/>
</dbReference>
<sequence>MKDWNELTKLKDAYRQSVLMRMDDEQAEENQYEKEILVCAGTGCISSKSGEFVDTLKEELAKNELTDKVNIVKTGCFGLCAQGPIVIIYPEGVFYHQVQPKHAKKIVSEHLVKGNLVEKLLYHDSDTKEVINKLMDTPFYHKQRRVALRNCGRIDPEKIEEYIAFGGYQALAKVLNNYSRDDVLETLKVSGLRGRGGAGFPTFMKWSFAKASQSDQKYVICNADEGDPGAFMDRSVLEGDPHAVIEAMAIAGYTIGANQGYIYVRAEYPIAVNRLQIAIDQARKEGLLGQHILGSGFSFDLDLRLGAGAFVCGEETALLESIEGHRGEPRPRPPFPAVKGLFGKPTIVNNVETYANIPQIINKGPEWFATMGTEKSKGTKVFALGGKIQNTGLVEIPMGTTLREIVEDIGGGIPDGKKFKAAQTGGPSGGCIPEEHYDVPIDYENLKEIGSMMGSGGLIVMDEDNCMVDIAKFFLEFTVEESCGKCVPCRVGTKRLLEILDKITMGKATLDDLDRMEELCYHIQENSLCGLGQTAPNPVLSTLRYFKDEYLAHVEERRCPSGVCKNLIQYRILPDKCTGCRACAKNCPVSAISGEVKQVHEIDQAICTKCGLCIDTCRYDAITVI</sequence>
<dbReference type="InterPro" id="IPR037225">
    <property type="entry name" value="Nuo51_FMN-bd_sf"/>
</dbReference>
<dbReference type="SUPFAM" id="SSF52833">
    <property type="entry name" value="Thioredoxin-like"/>
    <property type="match status" value="1"/>
</dbReference>
<evidence type="ECO:0000256" key="3">
    <source>
        <dbReference type="ARBA" id="ARBA00022723"/>
    </source>
</evidence>
<evidence type="ECO:0000313" key="7">
    <source>
        <dbReference type="EMBL" id="GCF95623.1"/>
    </source>
</evidence>
<proteinExistence type="inferred from homology"/>
<dbReference type="Pfam" id="PF01257">
    <property type="entry name" value="2Fe-2S_thioredx"/>
    <property type="match status" value="1"/>
</dbReference>
<dbReference type="PROSITE" id="PS51379">
    <property type="entry name" value="4FE4S_FER_2"/>
    <property type="match status" value="2"/>
</dbReference>
<protein>
    <submittedName>
        <fullName evidence="7">NADH dehydrogenase</fullName>
    </submittedName>
</protein>
<evidence type="ECO:0000259" key="6">
    <source>
        <dbReference type="PROSITE" id="PS51379"/>
    </source>
</evidence>
<dbReference type="AlphaFoldDB" id="A0A4P5PSN9"/>
<keyword evidence="3" id="KW-0479">Metal-binding</keyword>
<dbReference type="SUPFAM" id="SSF142019">
    <property type="entry name" value="Nqo1 FMN-binding domain-like"/>
    <property type="match status" value="1"/>
</dbReference>
<dbReference type="GO" id="GO:0051539">
    <property type="term" value="F:4 iron, 4 sulfur cluster binding"/>
    <property type="evidence" value="ECO:0007669"/>
    <property type="project" value="UniProtKB-KW"/>
</dbReference>
<dbReference type="PROSITE" id="PS00645">
    <property type="entry name" value="COMPLEX1_51K_2"/>
    <property type="match status" value="1"/>
</dbReference>
<dbReference type="InterPro" id="IPR017896">
    <property type="entry name" value="4Fe4S_Fe-S-bd"/>
</dbReference>
<dbReference type="Gene3D" id="3.10.20.600">
    <property type="match status" value="1"/>
</dbReference>
<dbReference type="Pfam" id="PF01512">
    <property type="entry name" value="Complex1_51K"/>
    <property type="match status" value="1"/>
</dbReference>
<feature type="domain" description="4Fe-4S ferredoxin-type" evidence="6">
    <location>
        <begin position="568"/>
        <end position="597"/>
    </location>
</feature>
<dbReference type="PANTHER" id="PTHR43578">
    <property type="entry name" value="NADH-QUINONE OXIDOREDUCTASE SUBUNIT F"/>
    <property type="match status" value="1"/>
</dbReference>
<dbReference type="GO" id="GO:0008137">
    <property type="term" value="F:NADH dehydrogenase (ubiquinone) activity"/>
    <property type="evidence" value="ECO:0007669"/>
    <property type="project" value="InterPro"/>
</dbReference>
<evidence type="ECO:0000256" key="2">
    <source>
        <dbReference type="ARBA" id="ARBA00022485"/>
    </source>
</evidence>
<dbReference type="GO" id="GO:0010181">
    <property type="term" value="F:FMN binding"/>
    <property type="evidence" value="ECO:0007669"/>
    <property type="project" value="InterPro"/>
</dbReference>
<dbReference type="SUPFAM" id="SSF54862">
    <property type="entry name" value="4Fe-4S ferredoxins"/>
    <property type="match status" value="1"/>
</dbReference>
<dbReference type="CDD" id="cd02980">
    <property type="entry name" value="TRX_Fd_family"/>
    <property type="match status" value="1"/>
</dbReference>
<dbReference type="InterPro" id="IPR019554">
    <property type="entry name" value="Soluble_ligand-bd"/>
</dbReference>
<gene>
    <name evidence="7" type="ORF">NRIC_35140</name>
</gene>
<dbReference type="Gene3D" id="3.40.30.10">
    <property type="entry name" value="Glutaredoxin"/>
    <property type="match status" value="1"/>
</dbReference>
<dbReference type="PANTHER" id="PTHR43578:SF3">
    <property type="entry name" value="NADH-QUINONE OXIDOREDUCTASE SUBUNIT F"/>
    <property type="match status" value="1"/>
</dbReference>
<name>A0A4P5PSN9_9ENTE</name>
<comment type="similarity">
    <text evidence="1">Belongs to the complex I 51 kDa subunit family.</text>
</comment>
<dbReference type="SUPFAM" id="SSF140490">
    <property type="entry name" value="Nqo1C-terminal domain-like"/>
    <property type="match status" value="1"/>
</dbReference>
<dbReference type="InterPro" id="IPR017900">
    <property type="entry name" value="4Fe4S_Fe_S_CS"/>
</dbReference>
<dbReference type="InterPro" id="IPR037207">
    <property type="entry name" value="Nuop51_4Fe4S-bd_sf"/>
</dbReference>
<keyword evidence="4" id="KW-0408">Iron</keyword>
<dbReference type="Gene3D" id="1.20.1440.230">
    <property type="entry name" value="NADH-ubiquinone oxidoreductase 51kDa subunit, iron-sulphur binding domain"/>
    <property type="match status" value="1"/>
</dbReference>
<keyword evidence="8" id="KW-1185">Reference proteome</keyword>
<dbReference type="Proteomes" id="UP000290567">
    <property type="component" value="Unassembled WGS sequence"/>
</dbReference>
<dbReference type="Gene3D" id="3.40.50.11540">
    <property type="entry name" value="NADH-ubiquinone oxidoreductase 51kDa subunit"/>
    <property type="match status" value="1"/>
</dbReference>
<evidence type="ECO:0000256" key="1">
    <source>
        <dbReference type="ARBA" id="ARBA00007523"/>
    </source>
</evidence>
<dbReference type="SMART" id="SM00928">
    <property type="entry name" value="NADH_4Fe-4S"/>
    <property type="match status" value="1"/>
</dbReference>
<dbReference type="InterPro" id="IPR011538">
    <property type="entry name" value="Nuo51_FMN-bd"/>
</dbReference>
<dbReference type="PROSITE" id="PS00198">
    <property type="entry name" value="4FE4S_FER_1"/>
    <property type="match status" value="1"/>
</dbReference>
<organism evidence="7 8">
    <name type="scientific">Enterococcus florum</name>
    <dbReference type="NCBI Taxonomy" id="2480627"/>
    <lineage>
        <taxon>Bacteria</taxon>
        <taxon>Bacillati</taxon>
        <taxon>Bacillota</taxon>
        <taxon>Bacilli</taxon>
        <taxon>Lactobacillales</taxon>
        <taxon>Enterococcaceae</taxon>
        <taxon>Enterococcus</taxon>
    </lineage>
</organism>
<dbReference type="InterPro" id="IPR001949">
    <property type="entry name" value="NADH-UbQ_OxRdtase_51kDa_CS"/>
</dbReference>
<evidence type="ECO:0000256" key="5">
    <source>
        <dbReference type="ARBA" id="ARBA00023014"/>
    </source>
</evidence>
<dbReference type="Pfam" id="PF12838">
    <property type="entry name" value="Fer4_7"/>
    <property type="match status" value="1"/>
</dbReference>
<reference evidence="8" key="1">
    <citation type="submission" date="2019-02" db="EMBL/GenBank/DDBJ databases">
        <title>Draft genome sequence of Enterococcus sp. Gos25-1.</title>
        <authorList>
            <person name="Tanaka N."/>
            <person name="Shiwa Y."/>
            <person name="Fujita N."/>
        </authorList>
    </citation>
    <scope>NUCLEOTIDE SEQUENCE [LARGE SCALE GENOMIC DNA]</scope>
    <source>
        <strain evidence="8">Gos25-1</strain>
    </source>
</reference>
<dbReference type="NCBIfam" id="NF010120">
    <property type="entry name" value="PRK13596.1"/>
    <property type="match status" value="1"/>
</dbReference>
<accession>A0A4P5PSN9</accession>
<evidence type="ECO:0000256" key="4">
    <source>
        <dbReference type="ARBA" id="ARBA00023004"/>
    </source>
</evidence>
<dbReference type="InterPro" id="IPR019575">
    <property type="entry name" value="Nuop51_4Fe4S-bd"/>
</dbReference>
<feature type="domain" description="4Fe-4S ferredoxin-type" evidence="6">
    <location>
        <begin position="598"/>
        <end position="625"/>
    </location>
</feature>
<dbReference type="Pfam" id="PF10531">
    <property type="entry name" value="SLBB"/>
    <property type="match status" value="1"/>
</dbReference>
<evidence type="ECO:0000313" key="8">
    <source>
        <dbReference type="Proteomes" id="UP000290567"/>
    </source>
</evidence>
<dbReference type="FunFam" id="1.20.1440.230:FF:000001">
    <property type="entry name" value="Mitochondrial NADH dehydrogenase flavoprotein 1"/>
    <property type="match status" value="1"/>
</dbReference>
<dbReference type="FunFam" id="3.40.50.11540:FF:000001">
    <property type="entry name" value="NADH dehydrogenase [ubiquinone] flavoprotein 1, mitochondrial"/>
    <property type="match status" value="1"/>
</dbReference>
<dbReference type="GO" id="GO:0046872">
    <property type="term" value="F:metal ion binding"/>
    <property type="evidence" value="ECO:0007669"/>
    <property type="project" value="UniProtKB-KW"/>
</dbReference>
<dbReference type="Gene3D" id="6.10.250.1450">
    <property type="match status" value="1"/>
</dbReference>
<keyword evidence="5" id="KW-0411">Iron-sulfur</keyword>